<evidence type="ECO:0000313" key="1">
    <source>
        <dbReference type="EMBL" id="CAE7509586.1"/>
    </source>
</evidence>
<reference evidence="1" key="1">
    <citation type="submission" date="2021-02" db="EMBL/GenBank/DDBJ databases">
        <authorList>
            <person name="Dougan E. K."/>
            <person name="Rhodes N."/>
            <person name="Thang M."/>
            <person name="Chan C."/>
        </authorList>
    </citation>
    <scope>NUCLEOTIDE SEQUENCE</scope>
</reference>
<sequence length="194" mass="20879">MSGAQPWKTKRHASPTLLAKLQKEMEKCQGSLTLSQNSLSNFLNLKDRSSEPLPTDEVQIPAQDSLRMNPDIHQLMSNLKWVPLETDEVAAESGYNAWKLPWDASIAWTDAIMRAACGGSDGLLPCGGAAAAGKTCHGNLATAPKKIVAVQGCTATLWLCHSNGRLAAAIRCLPRGWALPWLRASSLPEVHVDG</sequence>
<dbReference type="EMBL" id="CAJNJA010023334">
    <property type="protein sequence ID" value="CAE7509586.1"/>
    <property type="molecule type" value="Genomic_DNA"/>
</dbReference>
<name>A0A812T473_9DINO</name>
<proteinExistence type="predicted"/>
<dbReference type="Proteomes" id="UP000601435">
    <property type="component" value="Unassembled WGS sequence"/>
</dbReference>
<keyword evidence="2" id="KW-1185">Reference proteome</keyword>
<organism evidence="1 2">
    <name type="scientific">Symbiodinium necroappetens</name>
    <dbReference type="NCBI Taxonomy" id="1628268"/>
    <lineage>
        <taxon>Eukaryota</taxon>
        <taxon>Sar</taxon>
        <taxon>Alveolata</taxon>
        <taxon>Dinophyceae</taxon>
        <taxon>Suessiales</taxon>
        <taxon>Symbiodiniaceae</taxon>
        <taxon>Symbiodinium</taxon>
    </lineage>
</organism>
<dbReference type="AlphaFoldDB" id="A0A812T473"/>
<comment type="caution">
    <text evidence="1">The sequence shown here is derived from an EMBL/GenBank/DDBJ whole genome shotgun (WGS) entry which is preliminary data.</text>
</comment>
<gene>
    <name evidence="1" type="ORF">SNEC2469_LOCUS14550</name>
</gene>
<protein>
    <submittedName>
        <fullName evidence="1">Uncharacterized protein</fullName>
    </submittedName>
</protein>
<dbReference type="OrthoDB" id="407123at2759"/>
<evidence type="ECO:0000313" key="2">
    <source>
        <dbReference type="Proteomes" id="UP000601435"/>
    </source>
</evidence>
<accession>A0A812T473</accession>